<keyword evidence="3" id="KW-1185">Reference proteome</keyword>
<evidence type="ECO:0000256" key="1">
    <source>
        <dbReference type="SAM" id="MobiDB-lite"/>
    </source>
</evidence>
<accession>A0A1H1Y1N9</accession>
<dbReference type="Proteomes" id="UP000198688">
    <property type="component" value="Chromosome I"/>
</dbReference>
<evidence type="ECO:0000313" key="3">
    <source>
        <dbReference type="Proteomes" id="UP000198688"/>
    </source>
</evidence>
<organism evidence="2 3">
    <name type="scientific">Actinoplanes derwentensis</name>
    <dbReference type="NCBI Taxonomy" id="113562"/>
    <lineage>
        <taxon>Bacteria</taxon>
        <taxon>Bacillati</taxon>
        <taxon>Actinomycetota</taxon>
        <taxon>Actinomycetes</taxon>
        <taxon>Micromonosporales</taxon>
        <taxon>Micromonosporaceae</taxon>
        <taxon>Actinoplanes</taxon>
    </lineage>
</organism>
<reference evidence="2 3" key="1">
    <citation type="submission" date="2016-10" db="EMBL/GenBank/DDBJ databases">
        <authorList>
            <person name="de Groot N.N."/>
        </authorList>
    </citation>
    <scope>NUCLEOTIDE SEQUENCE [LARGE SCALE GENOMIC DNA]</scope>
    <source>
        <strain evidence="2 3">DSM 43941</strain>
    </source>
</reference>
<evidence type="ECO:0000313" key="2">
    <source>
        <dbReference type="EMBL" id="SDT15341.1"/>
    </source>
</evidence>
<feature type="region of interest" description="Disordered" evidence="1">
    <location>
        <begin position="34"/>
        <end position="69"/>
    </location>
</feature>
<sequence length="69" mass="7114">MITDVISPAAFASTEANYAANPQFRALPSDNAMALSRGPTEASGAAQYLGHGELQSGRQGALLTPRSHA</sequence>
<dbReference type="AlphaFoldDB" id="A0A1H1Y1N9"/>
<gene>
    <name evidence="2" type="ORF">SAMN04489716_2671</name>
</gene>
<protein>
    <submittedName>
        <fullName evidence="2">Uncharacterized protein</fullName>
    </submittedName>
</protein>
<proteinExistence type="predicted"/>
<dbReference type="EMBL" id="LT629758">
    <property type="protein sequence ID" value="SDT15341.1"/>
    <property type="molecule type" value="Genomic_DNA"/>
</dbReference>
<name>A0A1H1Y1N9_9ACTN</name>